<dbReference type="AlphaFoldDB" id="E7QR12"/>
<evidence type="ECO:0000313" key="3">
    <source>
        <dbReference type="Proteomes" id="UP000003751"/>
    </source>
</evidence>
<evidence type="ECO:0000313" key="4">
    <source>
        <dbReference type="Proteomes" id="UP000184203"/>
    </source>
</evidence>
<gene>
    <name evidence="2" type="ORF">SAMN05444342_1616</name>
    <name evidence="1" type="ORF">ZOD2009_06162</name>
</gene>
<dbReference type="STRING" id="797209.GCA_000376445_01345"/>
<accession>E7QR12</accession>
<dbReference type="RefSeq" id="WP_007978017.1">
    <property type="nucleotide sequence ID" value="NZ_AEMG01000004.1"/>
</dbReference>
<dbReference type="eggNOG" id="arCOG02579">
    <property type="taxonomic scope" value="Archaea"/>
</dbReference>
<reference evidence="4" key="2">
    <citation type="submission" date="2016-11" db="EMBL/GenBank/DDBJ databases">
        <authorList>
            <person name="Varghese N."/>
            <person name="Submissions S."/>
        </authorList>
    </citation>
    <scope>NUCLEOTIDE SEQUENCE [LARGE SCALE GENOMIC DNA]</scope>
    <source>
        <strain evidence="4">DX253</strain>
    </source>
</reference>
<organism evidence="1 3">
    <name type="scientific">Haladaptatus paucihalophilus DX253</name>
    <dbReference type="NCBI Taxonomy" id="797209"/>
    <lineage>
        <taxon>Archaea</taxon>
        <taxon>Methanobacteriati</taxon>
        <taxon>Methanobacteriota</taxon>
        <taxon>Stenosarchaea group</taxon>
        <taxon>Halobacteria</taxon>
        <taxon>Halobacteriales</taxon>
        <taxon>Haladaptataceae</taxon>
        <taxon>Haladaptatus</taxon>
    </lineage>
</organism>
<dbReference type="OrthoDB" id="36424at2157"/>
<reference evidence="2" key="3">
    <citation type="submission" date="2016-11" db="EMBL/GenBank/DDBJ databases">
        <authorList>
            <person name="Jaros S."/>
            <person name="Januszkiewicz K."/>
            <person name="Wedrychowicz H."/>
        </authorList>
    </citation>
    <scope>NUCLEOTIDE SEQUENCE [LARGE SCALE GENOMIC DNA]</scope>
    <source>
        <strain evidence="2">DX253</strain>
    </source>
</reference>
<dbReference type="EMBL" id="AEMG01000004">
    <property type="protein sequence ID" value="EFW93426.1"/>
    <property type="molecule type" value="Genomic_DNA"/>
</dbReference>
<dbReference type="Proteomes" id="UP000184203">
    <property type="component" value="Unassembled WGS sequence"/>
</dbReference>
<dbReference type="Proteomes" id="UP000003751">
    <property type="component" value="Unassembled WGS sequence"/>
</dbReference>
<evidence type="ECO:0000313" key="2">
    <source>
        <dbReference type="EMBL" id="SHK54383.1"/>
    </source>
</evidence>
<proteinExistence type="predicted"/>
<evidence type="ECO:0008006" key="5">
    <source>
        <dbReference type="Google" id="ProtNLM"/>
    </source>
</evidence>
<keyword evidence="4" id="KW-1185">Reference proteome</keyword>
<dbReference type="EMBL" id="FRAN01000002">
    <property type="protein sequence ID" value="SHK54383.1"/>
    <property type="molecule type" value="Genomic_DNA"/>
</dbReference>
<evidence type="ECO:0000313" key="1">
    <source>
        <dbReference type="EMBL" id="EFW93426.1"/>
    </source>
</evidence>
<sequence length="169" mass="19515">MSADTPVRVEVHPGREAVVEFDPDLTFECVDSCTWCCHHGVMLYDREFFELGEHADLNDATTEFRCEDFVRREEKDHDETAEDGCACHFLRGDGLCELQAENGWKPARCFVYPVSIRTENGEMHVDIRESAWDHCEGMNASDRKIIDHLDAFLPEYLWDVENPDSAREL</sequence>
<dbReference type="PATRIC" id="fig|797209.4.peg.1227"/>
<protein>
    <recommendedName>
        <fullName evidence="5">YkgJ family cysteine cluster protein</fullName>
    </recommendedName>
</protein>
<name>E7QR12_HALPU</name>
<reference evidence="1 3" key="1">
    <citation type="journal article" date="2014" name="ISME J.">
        <title>Trehalose/2-sulfotrehalose biosynthesis and glycine-betaine uptake are widely spread mechanisms for osmoadaptation in the Halobacteriales.</title>
        <authorList>
            <person name="Youssef N.H."/>
            <person name="Savage-Ashlock K.N."/>
            <person name="McCully A.L."/>
            <person name="Luedtke B."/>
            <person name="Shaw E.I."/>
            <person name="Hoff W.D."/>
            <person name="Elshahed M.S."/>
        </authorList>
    </citation>
    <scope>NUCLEOTIDE SEQUENCE [LARGE SCALE GENOMIC DNA]</scope>
    <source>
        <strain evidence="1 3">DX253</strain>
    </source>
</reference>